<protein>
    <recommendedName>
        <fullName evidence="4">BTB domain-containing protein</fullName>
    </recommendedName>
</protein>
<evidence type="ECO:0000313" key="3">
    <source>
        <dbReference type="Proteomes" id="UP000546213"/>
    </source>
</evidence>
<comment type="caution">
    <text evidence="2">The sequence shown here is derived from an EMBL/GenBank/DDBJ whole genome shotgun (WGS) entry which is preliminary data.</text>
</comment>
<dbReference type="EMBL" id="JAAOAS010000210">
    <property type="protein sequence ID" value="KAF5585332.1"/>
    <property type="molecule type" value="Genomic_DNA"/>
</dbReference>
<proteinExistence type="predicted"/>
<dbReference type="Proteomes" id="UP000546213">
    <property type="component" value="Unassembled WGS sequence"/>
</dbReference>
<feature type="region of interest" description="Disordered" evidence="1">
    <location>
        <begin position="1"/>
        <end position="35"/>
    </location>
</feature>
<gene>
    <name evidence="2" type="ORF">FPCIR_8415</name>
</gene>
<evidence type="ECO:0008006" key="4">
    <source>
        <dbReference type="Google" id="ProtNLM"/>
    </source>
</evidence>
<dbReference type="OrthoDB" id="5275938at2759"/>
<dbReference type="AlphaFoldDB" id="A0A8H5L5V5"/>
<organism evidence="2 3">
    <name type="scientific">Fusarium pseudocircinatum</name>
    <dbReference type="NCBI Taxonomy" id="56676"/>
    <lineage>
        <taxon>Eukaryota</taxon>
        <taxon>Fungi</taxon>
        <taxon>Dikarya</taxon>
        <taxon>Ascomycota</taxon>
        <taxon>Pezizomycotina</taxon>
        <taxon>Sordariomycetes</taxon>
        <taxon>Hypocreomycetidae</taxon>
        <taxon>Hypocreales</taxon>
        <taxon>Nectriaceae</taxon>
        <taxon>Fusarium</taxon>
        <taxon>Fusarium fujikuroi species complex</taxon>
    </lineage>
</organism>
<keyword evidence="3" id="KW-1185">Reference proteome</keyword>
<evidence type="ECO:0000313" key="2">
    <source>
        <dbReference type="EMBL" id="KAF5585332.1"/>
    </source>
</evidence>
<evidence type="ECO:0000256" key="1">
    <source>
        <dbReference type="SAM" id="MobiDB-lite"/>
    </source>
</evidence>
<sequence>MTSTELPWSVLKDSEEADVSPEAESNRAQSPGPDEAVVAGGDIILVAGKDQRRVQVSSGFLMQNPPVFDAILNLKFSEGIGFHESNELPVEIKLPEDDEVSTTQALRTLYGSDPSMLLLDLDEIQKVAIFADKYDMSPRFSMAATGWMSREPSNLDHAWKLMTVSYWFNLEDSFRTMSERVVVEMNHAQIFRLAHQIHDVGLGLKLGMALLLLHHALSQYMAHPKGGLCLRCFKIAANDPVAMQPGCPRPSNHRSG</sequence>
<dbReference type="Gene3D" id="3.30.710.10">
    <property type="entry name" value="Potassium Channel Kv1.1, Chain A"/>
    <property type="match status" value="1"/>
</dbReference>
<reference evidence="2 3" key="1">
    <citation type="submission" date="2020-05" db="EMBL/GenBank/DDBJ databases">
        <title>Identification and distribution of gene clusters putatively required for synthesis of sphingolipid metabolism inhibitors in phylogenetically diverse species of the filamentous fungus Fusarium.</title>
        <authorList>
            <person name="Kim H.-S."/>
            <person name="Busman M."/>
            <person name="Brown D.W."/>
            <person name="Divon H."/>
            <person name="Uhlig S."/>
            <person name="Proctor R.H."/>
        </authorList>
    </citation>
    <scope>NUCLEOTIDE SEQUENCE [LARGE SCALE GENOMIC DNA]</scope>
    <source>
        <strain evidence="2 3">NRRL 36939</strain>
    </source>
</reference>
<dbReference type="InterPro" id="IPR011333">
    <property type="entry name" value="SKP1/BTB/POZ_sf"/>
</dbReference>
<accession>A0A8H5L5V5</accession>
<name>A0A8H5L5V5_9HYPO</name>